<organism evidence="3 4">
    <name type="scientific">Sphaerisporangium rubeum</name>
    <dbReference type="NCBI Taxonomy" id="321317"/>
    <lineage>
        <taxon>Bacteria</taxon>
        <taxon>Bacillati</taxon>
        <taxon>Actinomycetota</taxon>
        <taxon>Actinomycetes</taxon>
        <taxon>Streptosporangiales</taxon>
        <taxon>Streptosporangiaceae</taxon>
        <taxon>Sphaerisporangium</taxon>
    </lineage>
</organism>
<feature type="region of interest" description="Disordered" evidence="1">
    <location>
        <begin position="74"/>
        <end position="98"/>
    </location>
</feature>
<protein>
    <recommendedName>
        <fullName evidence="2">VapC45 PIN like domain-containing protein</fullName>
    </recommendedName>
</protein>
<accession>A0A7X0M5T2</accession>
<reference evidence="3 4" key="1">
    <citation type="submission" date="2020-08" db="EMBL/GenBank/DDBJ databases">
        <title>Sequencing the genomes of 1000 actinobacteria strains.</title>
        <authorList>
            <person name="Klenk H.-P."/>
        </authorList>
    </citation>
    <scope>NUCLEOTIDE SEQUENCE [LARGE SCALE GENOMIC DNA]</scope>
    <source>
        <strain evidence="3 4">DSM 44936</strain>
    </source>
</reference>
<dbReference type="AlphaFoldDB" id="A0A7X0M5T2"/>
<keyword evidence="4" id="KW-1185">Reference proteome</keyword>
<comment type="caution">
    <text evidence="3">The sequence shown here is derived from an EMBL/GenBank/DDBJ whole genome shotgun (WGS) entry which is preliminary data.</text>
</comment>
<evidence type="ECO:0000313" key="3">
    <source>
        <dbReference type="EMBL" id="MBB6471156.1"/>
    </source>
</evidence>
<dbReference type="EMBL" id="JACHIU010000001">
    <property type="protein sequence ID" value="MBB6471156.1"/>
    <property type="molecule type" value="Genomic_DNA"/>
</dbReference>
<dbReference type="InterPro" id="IPR041375">
    <property type="entry name" value="VapC45_PIN-like"/>
</dbReference>
<dbReference type="Pfam" id="PF18478">
    <property type="entry name" value="PIN_10"/>
    <property type="match status" value="1"/>
</dbReference>
<name>A0A7X0M5T2_9ACTN</name>
<sequence length="98" mass="11357">MNDEVWLPLVGRRGWIVIATDIRIFEREHEYQAYLKARVHVFLLPAESKVAERVDLVDRNLAIMCGHASRRGPGVWRLTPRGPEPYEPPAARKRGRRS</sequence>
<gene>
    <name evidence="3" type="ORF">BJ992_000587</name>
</gene>
<feature type="domain" description="VapC45 PIN like" evidence="2">
    <location>
        <begin position="2"/>
        <end position="45"/>
    </location>
</feature>
<evidence type="ECO:0000313" key="4">
    <source>
        <dbReference type="Proteomes" id="UP000555564"/>
    </source>
</evidence>
<proteinExistence type="predicted"/>
<dbReference type="Proteomes" id="UP000555564">
    <property type="component" value="Unassembled WGS sequence"/>
</dbReference>
<evidence type="ECO:0000259" key="2">
    <source>
        <dbReference type="Pfam" id="PF18478"/>
    </source>
</evidence>
<evidence type="ECO:0000256" key="1">
    <source>
        <dbReference type="SAM" id="MobiDB-lite"/>
    </source>
</evidence>